<gene>
    <name evidence="4 6" type="ORF">P152DRAFT_467451</name>
</gene>
<dbReference type="SUPFAM" id="SSF54373">
    <property type="entry name" value="FAD-linked reductases, C-terminal domain"/>
    <property type="match status" value="1"/>
</dbReference>
<feature type="binding site" evidence="2">
    <location>
        <position position="95"/>
    </location>
    <ligand>
        <name>FAD</name>
        <dbReference type="ChEBI" id="CHEBI:57692"/>
    </ligand>
</feature>
<dbReference type="GeneID" id="54421336"/>
<organism evidence="4">
    <name type="scientific">Eremomyces bilateralis CBS 781.70</name>
    <dbReference type="NCBI Taxonomy" id="1392243"/>
    <lineage>
        <taxon>Eukaryota</taxon>
        <taxon>Fungi</taxon>
        <taxon>Dikarya</taxon>
        <taxon>Ascomycota</taxon>
        <taxon>Pezizomycotina</taxon>
        <taxon>Dothideomycetes</taxon>
        <taxon>Dothideomycetes incertae sedis</taxon>
        <taxon>Eremomycetales</taxon>
        <taxon>Eremomycetaceae</taxon>
        <taxon>Eremomyces</taxon>
    </lineage>
</organism>
<evidence type="ECO:0000313" key="6">
    <source>
        <dbReference type="RefSeq" id="XP_033532721.1"/>
    </source>
</evidence>
<dbReference type="Pfam" id="PF00732">
    <property type="entry name" value="GMC_oxred_N"/>
    <property type="match status" value="1"/>
</dbReference>
<feature type="binding site" evidence="2">
    <location>
        <begin position="554"/>
        <end position="555"/>
    </location>
    <ligand>
        <name>FAD</name>
        <dbReference type="ChEBI" id="CHEBI:57692"/>
    </ligand>
</feature>
<name>A0A6G1FZJ6_9PEZI</name>
<evidence type="ECO:0000313" key="4">
    <source>
        <dbReference type="EMBL" id="KAF1811090.1"/>
    </source>
</evidence>
<comment type="cofactor">
    <cofactor evidence="2">
        <name>FAD</name>
        <dbReference type="ChEBI" id="CHEBI:57692"/>
    </cofactor>
</comment>
<dbReference type="InterPro" id="IPR036188">
    <property type="entry name" value="FAD/NAD-bd_sf"/>
</dbReference>
<keyword evidence="2" id="KW-0274">FAD</keyword>
<accession>A0A6G1FZJ6</accession>
<dbReference type="InterPro" id="IPR012132">
    <property type="entry name" value="GMC_OxRdtase"/>
</dbReference>
<comment type="similarity">
    <text evidence="1">Belongs to the GMC oxidoreductase family.</text>
</comment>
<evidence type="ECO:0000256" key="1">
    <source>
        <dbReference type="ARBA" id="ARBA00010790"/>
    </source>
</evidence>
<sequence length="618" mass="67097">MAGKNISAADFAAKSYDYVIVGGGTAGLVVAARLSENPAISVGVIESGIDRSDDILIRAPLLHTELYEKPEYDWLYKTVPQGKNGKVHAWPRGKVLGGSSTINFSMLAKPSKGCIDNWAALGNPGWDWEGMLPYYRKFMTLNPPPVDTAKHLDTTRMQKWIGNGNGPIQASWPPLEYLNTQQQIGPDLGTALGLRDPSADIGASTGYYDQALSVDMKKGRRSSAVYEYYHPNAQRNNLSLIMDAMAQRIVFSVNDANGDNVASGVEFLVDGKKYSVGAKKEVILCAGTIGSPQLLELSGIGDKSILEKYGINCLVDNPNVGENLQDHLMSGIAYEVVPGVATIEDLKKTGIMEMLIGEYVKAPIGLLVNQMTSSIFSSYSDVVEDKSKLKEKVEAIVPSSQTSNDSAKAKAMKIHKDRLLDPEACSVWFITLPGGTDLRNASHGSGIFEHKDPGNYLSMAVGLSHPMSRGCTHIQSADANVKPLMDPRYLSHPADIALLADGLRYLDSKLIHVEPLASKVKDGPNGTKKKMPSYETFHPEKAEEHVQNYLSTQWHIMSSCSMLPKEDGGVVDHNLKVYGTSNLRVVDASIIPMEVQANIQTSVYAVAEKAADLIKASQ</sequence>
<dbReference type="InterPro" id="IPR000172">
    <property type="entry name" value="GMC_OxRdtase_N"/>
</dbReference>
<dbReference type="Pfam" id="PF05199">
    <property type="entry name" value="GMC_oxred_C"/>
    <property type="match status" value="1"/>
</dbReference>
<reference evidence="6" key="3">
    <citation type="submission" date="2025-04" db="UniProtKB">
        <authorList>
            <consortium name="RefSeq"/>
        </authorList>
    </citation>
    <scope>IDENTIFICATION</scope>
    <source>
        <strain evidence="6">CBS 781.70</strain>
    </source>
</reference>
<dbReference type="AlphaFoldDB" id="A0A6G1FZJ6"/>
<keyword evidence="2" id="KW-0285">Flavoprotein</keyword>
<dbReference type="GO" id="GO:0016614">
    <property type="term" value="F:oxidoreductase activity, acting on CH-OH group of donors"/>
    <property type="evidence" value="ECO:0007669"/>
    <property type="project" value="InterPro"/>
</dbReference>
<dbReference type="OrthoDB" id="269227at2759"/>
<dbReference type="SUPFAM" id="SSF51905">
    <property type="entry name" value="FAD/NAD(P)-binding domain"/>
    <property type="match status" value="1"/>
</dbReference>
<evidence type="ECO:0000259" key="3">
    <source>
        <dbReference type="PROSITE" id="PS00624"/>
    </source>
</evidence>
<reference evidence="6" key="2">
    <citation type="submission" date="2020-04" db="EMBL/GenBank/DDBJ databases">
        <authorList>
            <consortium name="NCBI Genome Project"/>
        </authorList>
    </citation>
    <scope>NUCLEOTIDE SEQUENCE</scope>
    <source>
        <strain evidence="6">CBS 781.70</strain>
    </source>
</reference>
<proteinExistence type="inferred from homology"/>
<reference evidence="4 6" key="1">
    <citation type="submission" date="2020-01" db="EMBL/GenBank/DDBJ databases">
        <authorList>
            <consortium name="DOE Joint Genome Institute"/>
            <person name="Haridas S."/>
            <person name="Albert R."/>
            <person name="Binder M."/>
            <person name="Bloem J."/>
            <person name="Labutti K."/>
            <person name="Salamov A."/>
            <person name="Andreopoulos B."/>
            <person name="Baker S.E."/>
            <person name="Barry K."/>
            <person name="Bills G."/>
            <person name="Bluhm B.H."/>
            <person name="Cannon C."/>
            <person name="Castanera R."/>
            <person name="Culley D.E."/>
            <person name="Daum C."/>
            <person name="Ezra D."/>
            <person name="Gonzalez J.B."/>
            <person name="Henrissat B."/>
            <person name="Kuo A."/>
            <person name="Liang C."/>
            <person name="Lipzen A."/>
            <person name="Lutzoni F."/>
            <person name="Magnuson J."/>
            <person name="Mondo S."/>
            <person name="Nolan M."/>
            <person name="Ohm R."/>
            <person name="Pangilinan J."/>
            <person name="Park H.-J."/>
            <person name="Ramirez L."/>
            <person name="Alfaro M."/>
            <person name="Sun H."/>
            <person name="Tritt A."/>
            <person name="Yoshinaga Y."/>
            <person name="Zwiers L.-H."/>
            <person name="Turgeon B.G."/>
            <person name="Goodwin S.B."/>
            <person name="Spatafora J.W."/>
            <person name="Crous P.W."/>
            <person name="Grigoriev I.V."/>
        </authorList>
    </citation>
    <scope>NUCLEOTIDE SEQUENCE</scope>
    <source>
        <strain evidence="4 6">CBS 781.70</strain>
    </source>
</reference>
<dbReference type="Proteomes" id="UP000504638">
    <property type="component" value="Unplaced"/>
</dbReference>
<dbReference type="InterPro" id="IPR007867">
    <property type="entry name" value="GMC_OxRtase_C"/>
</dbReference>
<dbReference type="PIRSF" id="PIRSF000137">
    <property type="entry name" value="Alcohol_oxidase"/>
    <property type="match status" value="1"/>
</dbReference>
<dbReference type="RefSeq" id="XP_033532721.1">
    <property type="nucleotide sequence ID" value="XM_033680766.1"/>
</dbReference>
<evidence type="ECO:0000256" key="2">
    <source>
        <dbReference type="PIRSR" id="PIRSR000137-2"/>
    </source>
</evidence>
<dbReference type="EMBL" id="ML975163">
    <property type="protein sequence ID" value="KAF1811090.1"/>
    <property type="molecule type" value="Genomic_DNA"/>
</dbReference>
<dbReference type="PANTHER" id="PTHR11552">
    <property type="entry name" value="GLUCOSE-METHANOL-CHOLINE GMC OXIDOREDUCTASE"/>
    <property type="match status" value="1"/>
</dbReference>
<dbReference type="GO" id="GO:0050660">
    <property type="term" value="F:flavin adenine dinucleotide binding"/>
    <property type="evidence" value="ECO:0007669"/>
    <property type="project" value="InterPro"/>
</dbReference>
<dbReference type="Gene3D" id="3.30.560.10">
    <property type="entry name" value="Glucose Oxidase, domain 3"/>
    <property type="match status" value="1"/>
</dbReference>
<keyword evidence="5" id="KW-1185">Reference proteome</keyword>
<protein>
    <submittedName>
        <fullName evidence="4 6">Alcohol oxidase</fullName>
    </submittedName>
</protein>
<dbReference type="Gene3D" id="3.50.50.60">
    <property type="entry name" value="FAD/NAD(P)-binding domain"/>
    <property type="match status" value="1"/>
</dbReference>
<dbReference type="PANTHER" id="PTHR11552:SF210">
    <property type="entry name" value="GLUCOSE-METHANOL-CHOLINE OXIDOREDUCTASE N-TERMINAL DOMAIN-CONTAINING PROTEIN-RELATED"/>
    <property type="match status" value="1"/>
</dbReference>
<evidence type="ECO:0000313" key="5">
    <source>
        <dbReference type="Proteomes" id="UP000504638"/>
    </source>
</evidence>
<dbReference type="PROSITE" id="PS00624">
    <property type="entry name" value="GMC_OXRED_2"/>
    <property type="match status" value="1"/>
</dbReference>
<feature type="domain" description="Glucose-methanol-choline oxidoreductase N-terminal" evidence="3">
    <location>
        <begin position="287"/>
        <end position="301"/>
    </location>
</feature>